<dbReference type="AlphaFoldDB" id="B9RH13"/>
<evidence type="ECO:0000313" key="4">
    <source>
        <dbReference type="Proteomes" id="UP000008311"/>
    </source>
</evidence>
<accession>B9RH13</accession>
<gene>
    <name evidence="3" type="ORF">RCOM_1445980</name>
</gene>
<proteinExistence type="predicted"/>
<dbReference type="EMBL" id="EQ973778">
    <property type="protein sequence ID" value="EEF49375.1"/>
    <property type="molecule type" value="Genomic_DNA"/>
</dbReference>
<evidence type="ECO:0000256" key="2">
    <source>
        <dbReference type="SAM" id="SignalP"/>
    </source>
</evidence>
<reference evidence="4" key="1">
    <citation type="journal article" date="2010" name="Nat. Biotechnol.">
        <title>Draft genome sequence of the oilseed species Ricinus communis.</title>
        <authorList>
            <person name="Chan A.P."/>
            <person name="Crabtree J."/>
            <person name="Zhao Q."/>
            <person name="Lorenzi H."/>
            <person name="Orvis J."/>
            <person name="Puiu D."/>
            <person name="Melake-Berhan A."/>
            <person name="Jones K.M."/>
            <person name="Redman J."/>
            <person name="Chen G."/>
            <person name="Cahoon E.B."/>
            <person name="Gedil M."/>
            <person name="Stanke M."/>
            <person name="Haas B.J."/>
            <person name="Wortman J.R."/>
            <person name="Fraser-Liggett C.M."/>
            <person name="Ravel J."/>
            <person name="Rabinowicz P.D."/>
        </authorList>
    </citation>
    <scope>NUCLEOTIDE SEQUENCE [LARGE SCALE GENOMIC DNA]</scope>
    <source>
        <strain evidence="4">cv. Hale</strain>
    </source>
</reference>
<dbReference type="PANTHER" id="PTHR12861">
    <property type="entry name" value="TRANSLOCON-ASSOCIATED PROTEIN, BETA SUBUNIT PRECURSOR TRAP-BETA SIGNAL SEQUENCE RECEPTOR BETA SUBUNIT"/>
    <property type="match status" value="1"/>
</dbReference>
<evidence type="ECO:0000256" key="1">
    <source>
        <dbReference type="SAM" id="Phobius"/>
    </source>
</evidence>
<dbReference type="Proteomes" id="UP000008311">
    <property type="component" value="Unassembled WGS sequence"/>
</dbReference>
<keyword evidence="1" id="KW-0812">Transmembrane</keyword>
<dbReference type="FunCoup" id="B9RH13">
    <property type="interactions" value="1899"/>
</dbReference>
<dbReference type="PANTHER" id="PTHR12861:SF3">
    <property type="entry name" value="TRANSLOCON-ASSOCIATED PROTEIN SUBUNIT BETA"/>
    <property type="match status" value="1"/>
</dbReference>
<organism evidence="3 4">
    <name type="scientific">Ricinus communis</name>
    <name type="common">Castor bean</name>
    <dbReference type="NCBI Taxonomy" id="3988"/>
    <lineage>
        <taxon>Eukaryota</taxon>
        <taxon>Viridiplantae</taxon>
        <taxon>Streptophyta</taxon>
        <taxon>Embryophyta</taxon>
        <taxon>Tracheophyta</taxon>
        <taxon>Spermatophyta</taxon>
        <taxon>Magnoliopsida</taxon>
        <taxon>eudicotyledons</taxon>
        <taxon>Gunneridae</taxon>
        <taxon>Pentapetalae</taxon>
        <taxon>rosids</taxon>
        <taxon>fabids</taxon>
        <taxon>Malpighiales</taxon>
        <taxon>Euphorbiaceae</taxon>
        <taxon>Acalyphoideae</taxon>
        <taxon>Acalypheae</taxon>
        <taxon>Ricinus</taxon>
    </lineage>
</organism>
<keyword evidence="1" id="KW-1133">Transmembrane helix</keyword>
<dbReference type="eggNOG" id="KOG3317">
    <property type="taxonomic scope" value="Eukaryota"/>
</dbReference>
<keyword evidence="4" id="KW-1185">Reference proteome</keyword>
<feature type="chain" id="PRO_5002888500" evidence="2">
    <location>
        <begin position="22"/>
        <end position="208"/>
    </location>
</feature>
<keyword evidence="2" id="KW-0732">Signal</keyword>
<dbReference type="Pfam" id="PF05753">
    <property type="entry name" value="TRAP_beta"/>
    <property type="match status" value="1"/>
</dbReference>
<dbReference type="InParanoid" id="B9RH13"/>
<feature type="signal peptide" evidence="2">
    <location>
        <begin position="1"/>
        <end position="21"/>
    </location>
</feature>
<feature type="transmembrane region" description="Helical" evidence="1">
    <location>
        <begin position="157"/>
        <end position="175"/>
    </location>
</feature>
<sequence>MAKTITCLLLVALFLISSTSASSDVPFIVAHKKATLNRLKSGAERVSVSIDIYNQGSSTAYDVSLLDDHWPQDIFDVISGNTSQSWERLDVGGILSHTFELEGKVKGLFYGSPAVVTFRIPTKAALQEAFSTPILPLDVLAERPPEKKFEWRLLAKYGSLISVISIVVLFVYLVASPSKSSAAKGSKKRLERASAIPNQRIPIAYGKD</sequence>
<name>B9RH13_RICCO</name>
<protein>
    <submittedName>
        <fullName evidence="3">Translocon-associated protein, beta subunit, putative</fullName>
    </submittedName>
</protein>
<keyword evidence="1" id="KW-0472">Membrane</keyword>
<dbReference type="STRING" id="3988.B9RH13"/>
<evidence type="ECO:0000313" key="3">
    <source>
        <dbReference type="EMBL" id="EEF49375.1"/>
    </source>
</evidence>